<dbReference type="OrthoDB" id="676275at2"/>
<comment type="caution">
    <text evidence="1">The sequence shown here is derived from an EMBL/GenBank/DDBJ whole genome shotgun (WGS) entry which is preliminary data.</text>
</comment>
<organism evidence="1 2">
    <name type="scientific">Hydrotalea sandarakina</name>
    <dbReference type="NCBI Taxonomy" id="1004304"/>
    <lineage>
        <taxon>Bacteria</taxon>
        <taxon>Pseudomonadati</taxon>
        <taxon>Bacteroidota</taxon>
        <taxon>Chitinophagia</taxon>
        <taxon>Chitinophagales</taxon>
        <taxon>Chitinophagaceae</taxon>
        <taxon>Hydrotalea</taxon>
    </lineage>
</organism>
<evidence type="ECO:0000313" key="1">
    <source>
        <dbReference type="EMBL" id="PZX62827.1"/>
    </source>
</evidence>
<dbReference type="Proteomes" id="UP000249720">
    <property type="component" value="Unassembled WGS sequence"/>
</dbReference>
<protein>
    <submittedName>
        <fullName evidence="1">Uncharacterized protein</fullName>
    </submittedName>
</protein>
<dbReference type="RefSeq" id="WP_111294884.1">
    <property type="nucleotide sequence ID" value="NZ_QKZV01000004.1"/>
</dbReference>
<gene>
    <name evidence="1" type="ORF">LX80_01521</name>
</gene>
<keyword evidence="2" id="KW-1185">Reference proteome</keyword>
<sequence length="172" mass="20709">MRQSIIKCKYLIIISLASCVYIQTYAQPINRKNLRETKKFLKFIRATEFNGYNFLKIENYLCNKNLFSGVILSGNGTYGLSNEEKIFLQKHFKDTSKYIINKHFLKNIEFVNENDSNYWKLSKPIFLRNYSICIFSFESIIKPEGSEEWTYMYKKENRKWSKLFPMAEIRYY</sequence>
<accession>A0A2W7S6G5</accession>
<reference evidence="1 2" key="1">
    <citation type="submission" date="2018-06" db="EMBL/GenBank/DDBJ databases">
        <title>Genomic Encyclopedia of Archaeal and Bacterial Type Strains, Phase II (KMG-II): from individual species to whole genera.</title>
        <authorList>
            <person name="Goeker M."/>
        </authorList>
    </citation>
    <scope>NUCLEOTIDE SEQUENCE [LARGE SCALE GENOMIC DNA]</scope>
    <source>
        <strain evidence="1 2">DSM 23241</strain>
    </source>
</reference>
<evidence type="ECO:0000313" key="2">
    <source>
        <dbReference type="Proteomes" id="UP000249720"/>
    </source>
</evidence>
<dbReference type="AlphaFoldDB" id="A0A2W7S6G5"/>
<dbReference type="EMBL" id="QKZV01000004">
    <property type="protein sequence ID" value="PZX62827.1"/>
    <property type="molecule type" value="Genomic_DNA"/>
</dbReference>
<name>A0A2W7S6G5_9BACT</name>
<proteinExistence type="predicted"/>